<dbReference type="InterPro" id="IPR023170">
    <property type="entry name" value="HhH_base_excis_C"/>
</dbReference>
<dbReference type="AlphaFoldDB" id="A0A418WXE8"/>
<dbReference type="GO" id="GO:0005737">
    <property type="term" value="C:cytoplasm"/>
    <property type="evidence" value="ECO:0007669"/>
    <property type="project" value="TreeGrafter"/>
</dbReference>
<evidence type="ECO:0000256" key="12">
    <source>
        <dbReference type="ARBA" id="ARBA00023163"/>
    </source>
</evidence>
<reference evidence="15 16" key="1">
    <citation type="submission" date="2018-09" db="EMBL/GenBank/DDBJ databases">
        <authorList>
            <person name="Zhu H."/>
        </authorList>
    </citation>
    <scope>NUCLEOTIDE SEQUENCE [LARGE SCALE GENOMIC DNA]</scope>
    <source>
        <strain evidence="15 16">K2R10-39</strain>
    </source>
</reference>
<keyword evidence="11" id="KW-0010">Activator</keyword>
<dbReference type="GO" id="GO:0003700">
    <property type="term" value="F:DNA-binding transcription factor activity"/>
    <property type="evidence" value="ECO:0007669"/>
    <property type="project" value="InterPro"/>
</dbReference>
<dbReference type="EC" id="3.2.2.21" evidence="3"/>
<evidence type="ECO:0000313" key="16">
    <source>
        <dbReference type="Proteomes" id="UP000285190"/>
    </source>
</evidence>
<dbReference type="RefSeq" id="WP_119735924.1">
    <property type="nucleotide sequence ID" value="NZ_QYUN01000002.1"/>
</dbReference>
<evidence type="ECO:0000256" key="3">
    <source>
        <dbReference type="ARBA" id="ARBA00012000"/>
    </source>
</evidence>
<name>A0A418WXE8_9BURK</name>
<dbReference type="GO" id="GO:0043565">
    <property type="term" value="F:sequence-specific DNA binding"/>
    <property type="evidence" value="ECO:0007669"/>
    <property type="project" value="InterPro"/>
</dbReference>
<dbReference type="InterPro" id="IPR009057">
    <property type="entry name" value="Homeodomain-like_sf"/>
</dbReference>
<dbReference type="GO" id="GO:0032993">
    <property type="term" value="C:protein-DNA complex"/>
    <property type="evidence" value="ECO:0007669"/>
    <property type="project" value="TreeGrafter"/>
</dbReference>
<dbReference type="Pfam" id="PF02805">
    <property type="entry name" value="Ada_Zn_binding"/>
    <property type="match status" value="1"/>
</dbReference>
<evidence type="ECO:0000256" key="7">
    <source>
        <dbReference type="ARBA" id="ARBA00022763"/>
    </source>
</evidence>
<dbReference type="GO" id="GO:0006307">
    <property type="term" value="P:DNA alkylation repair"/>
    <property type="evidence" value="ECO:0007669"/>
    <property type="project" value="TreeGrafter"/>
</dbReference>
<dbReference type="SUPFAM" id="SSF46689">
    <property type="entry name" value="Homeodomain-like"/>
    <property type="match status" value="1"/>
</dbReference>
<keyword evidence="8" id="KW-0862">Zinc</keyword>
<dbReference type="InterPro" id="IPR003265">
    <property type="entry name" value="HhH-GPD_domain"/>
</dbReference>
<evidence type="ECO:0000259" key="14">
    <source>
        <dbReference type="PROSITE" id="PS01124"/>
    </source>
</evidence>
<keyword evidence="16" id="KW-1185">Reference proteome</keyword>
<evidence type="ECO:0000256" key="10">
    <source>
        <dbReference type="ARBA" id="ARBA00023125"/>
    </source>
</evidence>
<dbReference type="GO" id="GO:0006285">
    <property type="term" value="P:base-excision repair, AP site formation"/>
    <property type="evidence" value="ECO:0007669"/>
    <property type="project" value="TreeGrafter"/>
</dbReference>
<sequence length="495" mass="53712">MEDLSHLAYDGASPLSRESCYRALAAKDTRFDGVFFTGVKTTGIYCRPVCTVKTPRESSCTFFASAAAAEAAGFRPCLRCRPELAPYALQQNLAHAVWQRIAAGALNDGDIERLAGEVGLSSRQLRRVLLQHFGVTPVELAQTQRLLFAKKLLQETRMPMADVAYAAGFGSVRRFNSLFAERYGIAPGDIRRATPQDDAVAQDALTLRLAYRPPFNWAHILRYLAGRAIGGVEAVQQERGVYLRSVRIGEVTGWMQVTHLQARHFLELQVAPSLAPVLMPLLAQVRAQFDLDANPAVIEAHLQGDPLLGTHIRTTPGLRVPGAFDAFELAVRAVLGQQVSVAGATTLSGRLVARFGEPGDTPFANVTHHFPRAGKLAATDIAAIAQIGLPQSRAQTIRHLAQFAAAGGLNMRPGMTLEEAVAHLKTVRGIGDWTAHYIALRALRFSDAFPVGDLGLQKAAAEDEPSGRLTEKQLAARAAAWTPWRGYAALILWTT</sequence>
<evidence type="ECO:0000313" key="15">
    <source>
        <dbReference type="EMBL" id="RJG04783.1"/>
    </source>
</evidence>
<dbReference type="Pfam" id="PF06029">
    <property type="entry name" value="AlkA_N"/>
    <property type="match status" value="1"/>
</dbReference>
<dbReference type="GO" id="GO:0043916">
    <property type="term" value="F:DNA-7-methylguanine glycosylase activity"/>
    <property type="evidence" value="ECO:0007669"/>
    <property type="project" value="TreeGrafter"/>
</dbReference>
<dbReference type="InterPro" id="IPR035451">
    <property type="entry name" value="Ada-like_dom_sf"/>
</dbReference>
<protein>
    <recommendedName>
        <fullName evidence="3">DNA-3-methyladenine glycosylase II</fullName>
        <ecNumber evidence="3">3.2.2.21</ecNumber>
    </recommendedName>
</protein>
<dbReference type="PANTHER" id="PTHR43003">
    <property type="entry name" value="DNA-3-METHYLADENINE GLYCOSYLASE"/>
    <property type="match status" value="1"/>
</dbReference>
<dbReference type="Pfam" id="PF12833">
    <property type="entry name" value="HTH_18"/>
    <property type="match status" value="1"/>
</dbReference>
<dbReference type="InterPro" id="IPR011257">
    <property type="entry name" value="DNA_glycosylase"/>
</dbReference>
<dbReference type="GO" id="GO:0008168">
    <property type="term" value="F:methyltransferase activity"/>
    <property type="evidence" value="ECO:0007669"/>
    <property type="project" value="UniProtKB-KW"/>
</dbReference>
<dbReference type="OrthoDB" id="9811249at2"/>
<dbReference type="InterPro" id="IPR037046">
    <property type="entry name" value="AlkA_N_sf"/>
</dbReference>
<evidence type="ECO:0000256" key="8">
    <source>
        <dbReference type="ARBA" id="ARBA00022833"/>
    </source>
</evidence>
<dbReference type="GO" id="GO:0008725">
    <property type="term" value="F:DNA-3-methyladenine glycosylase activity"/>
    <property type="evidence" value="ECO:0007669"/>
    <property type="project" value="TreeGrafter"/>
</dbReference>
<keyword evidence="4" id="KW-0489">Methyltransferase</keyword>
<evidence type="ECO:0000256" key="5">
    <source>
        <dbReference type="ARBA" id="ARBA00022679"/>
    </source>
</evidence>
<proteinExistence type="predicted"/>
<dbReference type="InterPro" id="IPR010316">
    <property type="entry name" value="AlkA_N"/>
</dbReference>
<dbReference type="SUPFAM" id="SSF48150">
    <property type="entry name" value="DNA-glycosylase"/>
    <property type="match status" value="1"/>
</dbReference>
<dbReference type="InterPro" id="IPR018062">
    <property type="entry name" value="HTH_AraC-typ_CS"/>
</dbReference>
<dbReference type="GO" id="GO:0032131">
    <property type="term" value="F:alkylated DNA binding"/>
    <property type="evidence" value="ECO:0007669"/>
    <property type="project" value="TreeGrafter"/>
</dbReference>
<dbReference type="Gene3D" id="1.10.340.30">
    <property type="entry name" value="Hypothetical protein, domain 2"/>
    <property type="match status" value="1"/>
</dbReference>
<gene>
    <name evidence="15" type="ORF">D3870_00985</name>
</gene>
<dbReference type="GO" id="GO:0008270">
    <property type="term" value="F:zinc ion binding"/>
    <property type="evidence" value="ECO:0007669"/>
    <property type="project" value="InterPro"/>
</dbReference>
<keyword evidence="12" id="KW-0804">Transcription</keyword>
<dbReference type="SUPFAM" id="SSF55945">
    <property type="entry name" value="TATA-box binding protein-like"/>
    <property type="match status" value="1"/>
</dbReference>
<dbReference type="PROSITE" id="PS01124">
    <property type="entry name" value="HTH_ARAC_FAMILY_2"/>
    <property type="match status" value="1"/>
</dbReference>
<comment type="catalytic activity">
    <reaction evidence="1">
        <text>Hydrolysis of alkylated DNA, releasing 3-methyladenine, 3-methylguanine, 7-methylguanine and 7-methyladenine.</text>
        <dbReference type="EC" id="3.2.2.21"/>
    </reaction>
</comment>
<dbReference type="Proteomes" id="UP000285190">
    <property type="component" value="Unassembled WGS sequence"/>
</dbReference>
<evidence type="ECO:0000256" key="4">
    <source>
        <dbReference type="ARBA" id="ARBA00022603"/>
    </source>
</evidence>
<evidence type="ECO:0000256" key="11">
    <source>
        <dbReference type="ARBA" id="ARBA00023159"/>
    </source>
</evidence>
<dbReference type="SMART" id="SM00478">
    <property type="entry name" value="ENDO3c"/>
    <property type="match status" value="1"/>
</dbReference>
<evidence type="ECO:0000256" key="13">
    <source>
        <dbReference type="ARBA" id="ARBA00023204"/>
    </source>
</evidence>
<organism evidence="15 16">
    <name type="scientific">Noviherbaspirillum cavernae</name>
    <dbReference type="NCBI Taxonomy" id="2320862"/>
    <lineage>
        <taxon>Bacteria</taxon>
        <taxon>Pseudomonadati</taxon>
        <taxon>Pseudomonadota</taxon>
        <taxon>Betaproteobacteria</taxon>
        <taxon>Burkholderiales</taxon>
        <taxon>Oxalobacteraceae</taxon>
        <taxon>Noviherbaspirillum</taxon>
    </lineage>
</organism>
<dbReference type="InterPro" id="IPR018060">
    <property type="entry name" value="HTH_AraC"/>
</dbReference>
<dbReference type="SMART" id="SM00342">
    <property type="entry name" value="HTH_ARAC"/>
    <property type="match status" value="1"/>
</dbReference>
<keyword evidence="6" id="KW-0479">Metal-binding</keyword>
<dbReference type="GO" id="GO:0032259">
    <property type="term" value="P:methylation"/>
    <property type="evidence" value="ECO:0007669"/>
    <property type="project" value="UniProtKB-KW"/>
</dbReference>
<evidence type="ECO:0000256" key="1">
    <source>
        <dbReference type="ARBA" id="ARBA00000086"/>
    </source>
</evidence>
<comment type="cofactor">
    <cofactor evidence="2">
        <name>Zn(2+)</name>
        <dbReference type="ChEBI" id="CHEBI:29105"/>
    </cofactor>
</comment>
<evidence type="ECO:0000256" key="2">
    <source>
        <dbReference type="ARBA" id="ARBA00001947"/>
    </source>
</evidence>
<dbReference type="Gene3D" id="3.40.10.10">
    <property type="entry name" value="DNA Methylphosphotriester Repair Domain"/>
    <property type="match status" value="1"/>
</dbReference>
<dbReference type="Gene3D" id="1.10.10.60">
    <property type="entry name" value="Homeodomain-like"/>
    <property type="match status" value="1"/>
</dbReference>
<dbReference type="CDD" id="cd00056">
    <property type="entry name" value="ENDO3c"/>
    <property type="match status" value="1"/>
</dbReference>
<keyword evidence="9" id="KW-0805">Transcription regulation</keyword>
<comment type="caution">
    <text evidence="15">The sequence shown here is derived from an EMBL/GenBank/DDBJ whole genome shotgun (WGS) entry which is preliminary data.</text>
</comment>
<keyword evidence="7" id="KW-0227">DNA damage</keyword>
<dbReference type="PROSITE" id="PS00041">
    <property type="entry name" value="HTH_ARAC_FAMILY_1"/>
    <property type="match status" value="1"/>
</dbReference>
<dbReference type="Gene3D" id="3.30.310.20">
    <property type="entry name" value="DNA-3-methyladenine glycosylase AlkA, N-terminal domain"/>
    <property type="match status" value="1"/>
</dbReference>
<dbReference type="InterPro" id="IPR051912">
    <property type="entry name" value="Alkylbase_DNA_Glycosylase/TA"/>
</dbReference>
<dbReference type="EMBL" id="QYUN01000002">
    <property type="protein sequence ID" value="RJG04783.1"/>
    <property type="molecule type" value="Genomic_DNA"/>
</dbReference>
<dbReference type="Gene3D" id="1.10.1670.10">
    <property type="entry name" value="Helix-hairpin-Helix base-excision DNA repair enzymes (C-terminal)"/>
    <property type="match status" value="1"/>
</dbReference>
<dbReference type="SUPFAM" id="SSF57884">
    <property type="entry name" value="Ada DNA repair protein, N-terminal domain (N-Ada 10)"/>
    <property type="match status" value="1"/>
</dbReference>
<keyword evidence="5" id="KW-0808">Transferase</keyword>
<evidence type="ECO:0000256" key="9">
    <source>
        <dbReference type="ARBA" id="ARBA00023015"/>
    </source>
</evidence>
<evidence type="ECO:0000256" key="6">
    <source>
        <dbReference type="ARBA" id="ARBA00022723"/>
    </source>
</evidence>
<accession>A0A418WXE8</accession>
<dbReference type="InterPro" id="IPR004026">
    <property type="entry name" value="Ada_DNA_repair_Zn-bd"/>
</dbReference>
<keyword evidence="13" id="KW-0234">DNA repair</keyword>
<dbReference type="PANTHER" id="PTHR43003:SF13">
    <property type="entry name" value="DNA-3-METHYLADENINE GLYCOSYLASE 2"/>
    <property type="match status" value="1"/>
</dbReference>
<keyword evidence="10" id="KW-0238">DNA-binding</keyword>
<feature type="domain" description="HTH araC/xylS-type" evidence="14">
    <location>
        <begin position="95"/>
        <end position="193"/>
    </location>
</feature>
<dbReference type="Pfam" id="PF00730">
    <property type="entry name" value="HhH-GPD"/>
    <property type="match status" value="1"/>
</dbReference>
<dbReference type="SMART" id="SM01009">
    <property type="entry name" value="AlkA_N"/>
    <property type="match status" value="1"/>
</dbReference>